<dbReference type="PANTHER" id="PTHR34481:SF13">
    <property type="entry name" value="TRYPSIN_FACTOR XIIA INHIBITOR"/>
    <property type="match status" value="1"/>
</dbReference>
<evidence type="ECO:0000256" key="3">
    <source>
        <dbReference type="SAM" id="SignalP"/>
    </source>
</evidence>
<feature type="chain" id="PRO_5020528270" description="Bifunctional inhibitor/plant lipid transfer protein/seed storage helical domain-containing protein" evidence="3">
    <location>
        <begin position="23"/>
        <end position="141"/>
    </location>
</feature>
<organism evidence="5 6">
    <name type="scientific">Setaria viridis</name>
    <name type="common">Green bristlegrass</name>
    <name type="synonym">Setaria italica subsp. viridis</name>
    <dbReference type="NCBI Taxonomy" id="4556"/>
    <lineage>
        <taxon>Eukaryota</taxon>
        <taxon>Viridiplantae</taxon>
        <taxon>Streptophyta</taxon>
        <taxon>Embryophyta</taxon>
        <taxon>Tracheophyta</taxon>
        <taxon>Spermatophyta</taxon>
        <taxon>Magnoliopsida</taxon>
        <taxon>Liliopsida</taxon>
        <taxon>Poales</taxon>
        <taxon>Poaceae</taxon>
        <taxon>PACMAD clade</taxon>
        <taxon>Panicoideae</taxon>
        <taxon>Panicodae</taxon>
        <taxon>Paniceae</taxon>
        <taxon>Cenchrinae</taxon>
        <taxon>Setaria</taxon>
    </lineage>
</organism>
<dbReference type="InterPro" id="IPR016140">
    <property type="entry name" value="Bifunc_inhib/LTP/seed_store"/>
</dbReference>
<name>A0A4V6DAV5_SETVI</name>
<keyword evidence="3" id="KW-0732">Signal</keyword>
<dbReference type="EMBL" id="CM016553">
    <property type="protein sequence ID" value="TKW31176.1"/>
    <property type="molecule type" value="Genomic_DNA"/>
</dbReference>
<accession>A0A4V6DAV5</accession>
<evidence type="ECO:0000259" key="4">
    <source>
        <dbReference type="Pfam" id="PF00234"/>
    </source>
</evidence>
<keyword evidence="6" id="KW-1185">Reference proteome</keyword>
<reference evidence="5" key="1">
    <citation type="submission" date="2019-03" db="EMBL/GenBank/DDBJ databases">
        <title>WGS assembly of Setaria viridis.</title>
        <authorList>
            <person name="Huang P."/>
            <person name="Jenkins J."/>
            <person name="Grimwood J."/>
            <person name="Barry K."/>
            <person name="Healey A."/>
            <person name="Mamidi S."/>
            <person name="Sreedasyam A."/>
            <person name="Shu S."/>
            <person name="Feldman M."/>
            <person name="Wu J."/>
            <person name="Yu Y."/>
            <person name="Chen C."/>
            <person name="Johnson J."/>
            <person name="Rokhsar D."/>
            <person name="Baxter I."/>
            <person name="Schmutz J."/>
            <person name="Brutnell T."/>
            <person name="Kellogg E."/>
        </authorList>
    </citation>
    <scope>NUCLEOTIDE SEQUENCE [LARGE SCALE GENOMIC DNA]</scope>
</reference>
<dbReference type="Pfam" id="PF00234">
    <property type="entry name" value="Tryp_alpha_amyl"/>
    <property type="match status" value="1"/>
</dbReference>
<proteinExistence type="predicted"/>
<protein>
    <recommendedName>
        <fullName evidence="4">Bifunctional inhibitor/plant lipid transfer protein/seed storage helical domain-containing protein</fullName>
    </recommendedName>
</protein>
<dbReference type="Gramene" id="TKW31176">
    <property type="protein sequence ID" value="TKW31176"/>
    <property type="gene ID" value="SEVIR_2G087700v2"/>
</dbReference>
<gene>
    <name evidence="5" type="ORF">SEVIR_2G087700v2</name>
</gene>
<dbReference type="PANTHER" id="PTHR34481">
    <property type="entry name" value="TRYPSIN/FACTOR XIIA INHIBITOR-RELATED"/>
    <property type="match status" value="1"/>
</dbReference>
<evidence type="ECO:0000256" key="1">
    <source>
        <dbReference type="ARBA" id="ARBA00004613"/>
    </source>
</evidence>
<dbReference type="AlphaFoldDB" id="A0A4V6DAV5"/>
<dbReference type="InterPro" id="IPR036312">
    <property type="entry name" value="Bifun_inhib/LTP/seed_sf"/>
</dbReference>
<dbReference type="GO" id="GO:0005576">
    <property type="term" value="C:extracellular region"/>
    <property type="evidence" value="ECO:0007669"/>
    <property type="project" value="UniProtKB-SubCell"/>
</dbReference>
<feature type="domain" description="Bifunctional inhibitor/plant lipid transfer protein/seed storage helical" evidence="4">
    <location>
        <begin position="30"/>
        <end position="99"/>
    </location>
</feature>
<dbReference type="OMA" id="APRCRCD"/>
<dbReference type="SUPFAM" id="SSF47699">
    <property type="entry name" value="Bifunctional inhibitor/lipid-transfer protein/seed storage 2S albumin"/>
    <property type="match status" value="1"/>
</dbReference>
<sequence length="141" mass="14942">MTSRRLLLTSAVLLAAVLTAAAAGSSPGHCVPGQGIPLSPLPACCRQLEAVPAECRCRALRVMAEETPPAVVGRACWVALAQFAPAVVAEAECGLRTVHGIRFCYALRADGWPTEMRVYVLPVSVEQIKGTAYSSWLCVFS</sequence>
<evidence type="ECO:0000313" key="5">
    <source>
        <dbReference type="EMBL" id="TKW31176.1"/>
    </source>
</evidence>
<evidence type="ECO:0000313" key="6">
    <source>
        <dbReference type="Proteomes" id="UP000298652"/>
    </source>
</evidence>
<dbReference type="Proteomes" id="UP000298652">
    <property type="component" value="Chromosome 2"/>
</dbReference>
<feature type="signal peptide" evidence="3">
    <location>
        <begin position="1"/>
        <end position="22"/>
    </location>
</feature>
<keyword evidence="2" id="KW-0964">Secreted</keyword>
<evidence type="ECO:0000256" key="2">
    <source>
        <dbReference type="ARBA" id="ARBA00022525"/>
    </source>
</evidence>
<dbReference type="Gene3D" id="1.10.110.10">
    <property type="entry name" value="Plant lipid-transfer and hydrophobic proteins"/>
    <property type="match status" value="1"/>
</dbReference>
<comment type="subcellular location">
    <subcellularLocation>
        <location evidence="1">Secreted</location>
    </subcellularLocation>
</comment>